<keyword evidence="8" id="KW-0378">Hydrolase</keyword>
<evidence type="ECO:0000256" key="8">
    <source>
        <dbReference type="ARBA" id="ARBA00022801"/>
    </source>
</evidence>
<dbReference type="InterPro" id="IPR036397">
    <property type="entry name" value="RNaseH_sf"/>
</dbReference>
<evidence type="ECO:0000313" key="18">
    <source>
        <dbReference type="EMBL" id="GJS52741.1"/>
    </source>
</evidence>
<dbReference type="PANTHER" id="PTHR42648:SF11">
    <property type="entry name" value="TRANSPOSON TY4-P GAG-POL POLYPROTEIN"/>
    <property type="match status" value="1"/>
</dbReference>
<evidence type="ECO:0000256" key="15">
    <source>
        <dbReference type="ARBA" id="ARBA00023172"/>
    </source>
</evidence>
<keyword evidence="19" id="KW-1185">Reference proteome</keyword>
<keyword evidence="4" id="KW-0540">Nuclease</keyword>
<keyword evidence="7" id="KW-0255">Endonuclease</keyword>
<keyword evidence="12" id="KW-0695">RNA-directed DNA polymerase</keyword>
<keyword evidence="13" id="KW-0548">Nucleotidyltransferase</keyword>
<dbReference type="PROSITE" id="PS50994">
    <property type="entry name" value="INTEGRASE"/>
    <property type="match status" value="1"/>
</dbReference>
<keyword evidence="3" id="KW-0645">Protease</keyword>
<evidence type="ECO:0000256" key="11">
    <source>
        <dbReference type="ARBA" id="ARBA00022908"/>
    </source>
</evidence>
<dbReference type="InterPro" id="IPR057670">
    <property type="entry name" value="SH3_retrovirus"/>
</dbReference>
<keyword evidence="11" id="KW-0229">DNA integration</keyword>
<comment type="caution">
    <text evidence="18">The sequence shown here is derived from an EMBL/GenBank/DDBJ whole genome shotgun (WGS) entry which is preliminary data.</text>
</comment>
<dbReference type="PANTHER" id="PTHR42648">
    <property type="entry name" value="TRANSPOSASE, PUTATIVE-RELATED"/>
    <property type="match status" value="1"/>
</dbReference>
<feature type="domain" description="Integrase catalytic" evidence="17">
    <location>
        <begin position="427"/>
        <end position="602"/>
    </location>
</feature>
<feature type="compositionally biased region" description="Polar residues" evidence="16">
    <location>
        <begin position="1311"/>
        <end position="1327"/>
    </location>
</feature>
<dbReference type="Pfam" id="PF13976">
    <property type="entry name" value="gag_pre-integrs"/>
    <property type="match status" value="1"/>
</dbReference>
<dbReference type="InterPro" id="IPR054722">
    <property type="entry name" value="PolX-like_BBD"/>
</dbReference>
<dbReference type="InterPro" id="IPR025724">
    <property type="entry name" value="GAG-pre-integrase_dom"/>
</dbReference>
<evidence type="ECO:0000256" key="9">
    <source>
        <dbReference type="ARBA" id="ARBA00022840"/>
    </source>
</evidence>
<evidence type="ECO:0000313" key="19">
    <source>
        <dbReference type="Proteomes" id="UP001151760"/>
    </source>
</evidence>
<keyword evidence="10" id="KW-0460">Magnesium</keyword>
<feature type="compositionally biased region" description="Polar residues" evidence="16">
    <location>
        <begin position="1125"/>
        <end position="1162"/>
    </location>
</feature>
<keyword evidence="14" id="KW-0917">Virion maturation</keyword>
<evidence type="ECO:0000256" key="7">
    <source>
        <dbReference type="ARBA" id="ARBA00022759"/>
    </source>
</evidence>
<gene>
    <name evidence="18" type="ORF">Tco_0626103</name>
</gene>
<dbReference type="Pfam" id="PF25597">
    <property type="entry name" value="SH3_retrovirus"/>
    <property type="match status" value="1"/>
</dbReference>
<feature type="compositionally biased region" description="Polar residues" evidence="16">
    <location>
        <begin position="1443"/>
        <end position="1457"/>
    </location>
</feature>
<evidence type="ECO:0000256" key="12">
    <source>
        <dbReference type="ARBA" id="ARBA00022918"/>
    </source>
</evidence>
<evidence type="ECO:0000256" key="10">
    <source>
        <dbReference type="ARBA" id="ARBA00022842"/>
    </source>
</evidence>
<feature type="region of interest" description="Disordered" evidence="16">
    <location>
        <begin position="1254"/>
        <end position="1369"/>
    </location>
</feature>
<sequence>ELLECVIGTCPKSFNERDNKAPSTPVTRKKQVTFSDKPGTSSSNAQKHKVHQRVQLTNIPVLPSTGVNDSTEASGSKPRSNTKKNRILPAKKENKKEVEVRLRTNKSVWTKVNRVDSSISSKRVVINSNSESVNSASHGMCVVNILNSVNATPTVRIVLNKEKQIWKPKGKLSDNSLSKTQRVWKATGKLFADIGYQWRPTGKKLTLGKLDCGSQWRPTGKKFALGEICQLTKLSVKCSTLYANQQVMLWYLDSGCSKHMTGNRSKLMNFVEKFIGSVRFGNDHLGAIMGYGDYVMGDSVISRVYYVEGLGHNLFSVGQFCDSDLEVAFRKHTCFVRDIKGTDILKGSRGTNLYTISIDEMMKSSPICLLSKASKSKSWLWHRRLNHLNFGTINDLARKDLVRGLPRLKFEKDHLCSACQLGKSKKFSHRPKSENTNMEVLHTLHMDLCGPMRVQSIKGKKYILVIVDDYSRFTWVKFLRSKDETPEFVTNFLKQIQVGLNKTVRFIRTDNGTEFVNQVMSEYYEGVGIFHQKSVPRTPQQNGVVERRNRTLVEAARTMMIFSKAPMFLWAEAVATACYTQNRSLIHTRHNKTPYELVHDKKPDLTFFRVFGALCYPANDSENLGKFQAKADIGIFVGYAPSRKGYRIYNKRTRRLMETIHVTFDEMHQSMAPVHMSSGPAPFIMTPGQLKSGLAPTDKELEMLFQPMFDEHLEQSRVNEPVPSATEHNAQVVPPGTSLSTTIAQDAPSISASSSTSDIHLPVQHQEIAEEPIQEDTPIIHDVLPPSHNLVTGDPGLVQSSSGNVNAAEPNQVNYPPDHLKRWTKDHPLDNIVGNPSRPVSTRKQLASHALWCCFHTVLSRVEPKNIKMSVIEDCWFQAMQDEIYEFDRLEVCELVPRPIYVMVIALKWIYKVKLDEYVARIEAIRIFIANAAIKNMIIYQMDVKTAFLNGDLQEEVFKTTAFLNGDPSRRSLILFEMRIMGCQDSKKSTSGSAQFHGDRWLAGHQRSKKHCNINYRGLIHSHVWMLCSKSFGCDHSSKTMDLTSIKFLCTVITRVQCSLANMMAEQNVSTQPPTRTDEQIVPRSQWLIIEKSNLLFNAQKIQKNPIYPDIISGNVLRIQRKTPQEVQSVQPATKPASTQKAHNHYSVKQSNQHPAPSQRNLPSIKLPQKGLEKGKLLSQLVWTEEYEALKILSSRRKVMIPELSRLLKDSLEAHQEKGEGEGDDADMERAIKLSLDPGFLPQGRAPVRGVTIRDHAPHDSTTGPSSQPEDDTSEKVIHESSSTSDSERTESETEAAAPKGDKDQGEVDSSRVTSGVSIPVSTQGQAGSDPEKAHEALAGPDPEPMQEDQTGSDSGKAHVSLAGPNPEHMDDEFLATAYPKVHENLKLITDERAIEDNLERHSGSMSSMKNLDDTDNFGDQFLYDKPTEDNQEKSKVIEESDSTIPDPSHQTVTSTPPVIAPFTDVSSTKPSSLVTPPPINTEATTITTSLPEITPFIALQLRVARLEQEMSEVKKTDHSADVLALTKSQIQSEILRACLVPEPIKNQESEKSPKEIIRIKKEQGKEKQDSTTPTALQLDQTREIIKKRRRHDSGASGSAQPPTKDDEQSSKKPRESDASASKQHPALYHPTRMRVTMQQGDAVVVTLDGTDSDPKSEHSKHLHMTFQGRINEHASDQAAITEPEWTIPPNDFPEPENNWENTYATTYQVPAENKLQRKTYDIGSFIKWFCRRTGKKKLCKADLEGPSFNLVKAFHKNNVFLQYQMDEMPYSADDDKDILKMEMEMEIPST</sequence>
<evidence type="ECO:0000256" key="6">
    <source>
        <dbReference type="ARBA" id="ARBA00022741"/>
    </source>
</evidence>
<keyword evidence="13" id="KW-0239">DNA-directed DNA polymerase</keyword>
<feature type="non-terminal residue" evidence="18">
    <location>
        <position position="1"/>
    </location>
</feature>
<evidence type="ECO:0000256" key="13">
    <source>
        <dbReference type="ARBA" id="ARBA00022932"/>
    </source>
</evidence>
<evidence type="ECO:0000256" key="2">
    <source>
        <dbReference type="ARBA" id="ARBA00022612"/>
    </source>
</evidence>
<evidence type="ECO:0000259" key="17">
    <source>
        <dbReference type="PROSITE" id="PS50994"/>
    </source>
</evidence>
<comment type="function">
    <text evidence="1">The aspartyl protease (PR) mediates the proteolytic cleavages of the Gag and Gag-Pol polyproteins after assembly of the VLP.</text>
</comment>
<evidence type="ECO:0000256" key="4">
    <source>
        <dbReference type="ARBA" id="ARBA00022722"/>
    </source>
</evidence>
<dbReference type="EMBL" id="BQNB010008677">
    <property type="protein sequence ID" value="GJS52741.1"/>
    <property type="molecule type" value="Genomic_DNA"/>
</dbReference>
<feature type="compositionally biased region" description="Polar residues" evidence="16">
    <location>
        <begin position="1571"/>
        <end position="1580"/>
    </location>
</feature>
<keyword evidence="5" id="KW-0479">Metal-binding</keyword>
<feature type="compositionally biased region" description="Basic and acidic residues" evidence="16">
    <location>
        <begin position="1426"/>
        <end position="1439"/>
    </location>
</feature>
<feature type="region of interest" description="Disordered" evidence="16">
    <location>
        <begin position="1561"/>
        <end position="1631"/>
    </location>
</feature>
<dbReference type="Proteomes" id="UP001151760">
    <property type="component" value="Unassembled WGS sequence"/>
</dbReference>
<feature type="compositionally biased region" description="Basic and acidic residues" evidence="16">
    <location>
        <begin position="1300"/>
        <end position="1310"/>
    </location>
</feature>
<feature type="region of interest" description="Disordered" evidence="16">
    <location>
        <begin position="1123"/>
        <end position="1167"/>
    </location>
</feature>
<feature type="compositionally biased region" description="Polar residues" evidence="16">
    <location>
        <begin position="65"/>
        <end position="79"/>
    </location>
</feature>
<reference evidence="18" key="2">
    <citation type="submission" date="2022-01" db="EMBL/GenBank/DDBJ databases">
        <authorList>
            <person name="Yamashiro T."/>
            <person name="Shiraishi A."/>
            <person name="Satake H."/>
            <person name="Nakayama K."/>
        </authorList>
    </citation>
    <scope>NUCLEOTIDE SEQUENCE</scope>
</reference>
<evidence type="ECO:0000256" key="16">
    <source>
        <dbReference type="SAM" id="MobiDB-lite"/>
    </source>
</evidence>
<dbReference type="Pfam" id="PF00665">
    <property type="entry name" value="rve"/>
    <property type="match status" value="1"/>
</dbReference>
<feature type="region of interest" description="Disordered" evidence="16">
    <location>
        <begin position="1401"/>
        <end position="1459"/>
    </location>
</feature>
<dbReference type="SUPFAM" id="SSF53098">
    <property type="entry name" value="Ribonuclease H-like"/>
    <property type="match status" value="1"/>
</dbReference>
<feature type="compositionally biased region" description="Basic and acidic residues" evidence="16">
    <location>
        <begin position="1604"/>
        <end position="1618"/>
    </location>
</feature>
<evidence type="ECO:0000256" key="3">
    <source>
        <dbReference type="ARBA" id="ARBA00022670"/>
    </source>
</evidence>
<accession>A0ABQ4WJF1</accession>
<keyword evidence="15" id="KW-0233">DNA recombination</keyword>
<feature type="region of interest" description="Disordered" evidence="16">
    <location>
        <begin position="14"/>
        <end position="95"/>
    </location>
</feature>
<protein>
    <submittedName>
        <fullName evidence="18">Ribonuclease H-like domain-containing protein</fullName>
    </submittedName>
</protein>
<organism evidence="18 19">
    <name type="scientific">Tanacetum coccineum</name>
    <dbReference type="NCBI Taxonomy" id="301880"/>
    <lineage>
        <taxon>Eukaryota</taxon>
        <taxon>Viridiplantae</taxon>
        <taxon>Streptophyta</taxon>
        <taxon>Embryophyta</taxon>
        <taxon>Tracheophyta</taxon>
        <taxon>Spermatophyta</taxon>
        <taxon>Magnoliopsida</taxon>
        <taxon>eudicotyledons</taxon>
        <taxon>Gunneridae</taxon>
        <taxon>Pentapetalae</taxon>
        <taxon>asterids</taxon>
        <taxon>campanulids</taxon>
        <taxon>Asterales</taxon>
        <taxon>Asteraceae</taxon>
        <taxon>Asteroideae</taxon>
        <taxon>Anthemideae</taxon>
        <taxon>Anthemidinae</taxon>
        <taxon>Tanacetum</taxon>
    </lineage>
</organism>
<dbReference type="InterPro" id="IPR012337">
    <property type="entry name" value="RNaseH-like_sf"/>
</dbReference>
<evidence type="ECO:0000256" key="14">
    <source>
        <dbReference type="ARBA" id="ARBA00023113"/>
    </source>
</evidence>
<evidence type="ECO:0000256" key="1">
    <source>
        <dbReference type="ARBA" id="ARBA00002180"/>
    </source>
</evidence>
<dbReference type="InterPro" id="IPR039537">
    <property type="entry name" value="Retrotran_Ty1/copia-like"/>
</dbReference>
<name>A0ABQ4WJF1_9ASTR</name>
<keyword evidence="13" id="KW-0808">Transferase</keyword>
<feature type="compositionally biased region" description="Basic and acidic residues" evidence="16">
    <location>
        <begin position="1561"/>
        <end position="1570"/>
    </location>
</feature>
<evidence type="ECO:0000256" key="5">
    <source>
        <dbReference type="ARBA" id="ARBA00022723"/>
    </source>
</evidence>
<proteinExistence type="predicted"/>
<feature type="compositionally biased region" description="Polar residues" evidence="16">
    <location>
        <begin position="21"/>
        <end position="45"/>
    </location>
</feature>
<dbReference type="InterPro" id="IPR001584">
    <property type="entry name" value="Integrase_cat-core"/>
</dbReference>
<dbReference type="Gene3D" id="3.30.420.10">
    <property type="entry name" value="Ribonuclease H-like superfamily/Ribonuclease H"/>
    <property type="match status" value="1"/>
</dbReference>
<keyword evidence="9" id="KW-0067">ATP-binding</keyword>
<keyword evidence="6" id="KW-0547">Nucleotide-binding</keyword>
<dbReference type="Pfam" id="PF22936">
    <property type="entry name" value="Pol_BBD"/>
    <property type="match status" value="1"/>
</dbReference>
<reference evidence="18" key="1">
    <citation type="journal article" date="2022" name="Int. J. Mol. Sci.">
        <title>Draft Genome of Tanacetum Coccineum: Genomic Comparison of Closely Related Tanacetum-Family Plants.</title>
        <authorList>
            <person name="Yamashiro T."/>
            <person name="Shiraishi A."/>
            <person name="Nakayama K."/>
            <person name="Satake H."/>
        </authorList>
    </citation>
    <scope>NUCLEOTIDE SEQUENCE</scope>
</reference>
<keyword evidence="2" id="KW-1188">Viral release from host cell</keyword>